<gene>
    <name evidence="2" type="ORF">P5S46_01565</name>
</gene>
<dbReference type="PANTHER" id="PTHR43784:SF2">
    <property type="entry name" value="GDSL-LIKE LIPASE_ACYLHYDROLASE, PUTATIVE (AFU_ORTHOLOGUE AFUA_2G00820)-RELATED"/>
    <property type="match status" value="1"/>
</dbReference>
<feature type="domain" description="SGNH hydrolase-type esterase" evidence="1">
    <location>
        <begin position="185"/>
        <end position="378"/>
    </location>
</feature>
<dbReference type="RefSeq" id="WP_277856535.1">
    <property type="nucleotide sequence ID" value="NZ_CP120942.1"/>
</dbReference>
<dbReference type="InterPro" id="IPR053140">
    <property type="entry name" value="GDSL_Rv0518-like"/>
</dbReference>
<dbReference type="PANTHER" id="PTHR43784">
    <property type="entry name" value="GDSL-LIKE LIPASE/ACYLHYDROLASE, PUTATIVE (AFU_ORTHOLOGUE AFUA_2G00820)-RELATED"/>
    <property type="match status" value="1"/>
</dbReference>
<dbReference type="EMBL" id="CP120942">
    <property type="protein sequence ID" value="WFF98330.1"/>
    <property type="molecule type" value="Genomic_DNA"/>
</dbReference>
<dbReference type="GO" id="GO:0016788">
    <property type="term" value="F:hydrolase activity, acting on ester bonds"/>
    <property type="evidence" value="ECO:0007669"/>
    <property type="project" value="UniProtKB-ARBA"/>
</dbReference>
<dbReference type="SUPFAM" id="SSF52266">
    <property type="entry name" value="SGNH hydrolase"/>
    <property type="match status" value="1"/>
</dbReference>
<dbReference type="InterPro" id="IPR013830">
    <property type="entry name" value="SGNH_hydro"/>
</dbReference>
<dbReference type="Proteomes" id="UP001218423">
    <property type="component" value="Chromosome"/>
</dbReference>
<sequence>MSYSVPSASPMREEWICTWLSTSQPASGEAFPFPSDIPVIDGGQTLRQTLRISLGGQKLRLIFSNRYGTQPLVIGESYISVSDLCGALPVTFNGQSGAIIPAGGTLCSDEIPLDIPSLSLITLRTYLPEQIPLNTFHWDARHFSLLEPGNQAIREEAFDGQKISSRLLVESVQVQPKAACRTLVVIGDSMVDGNGVEMDSYGRWTDFLAERLVADNIAVVNAGQSGSRLLKDGVGIATLSRFERDVLEQPGVTGCIVQVGLNDIGLAGTALDPDHPVPAAAVLINGYRQLQQMARQYHIRMTGVTLVPLRGTGEYGIEHFYEPEKEAVRQAVNHWMRTSGEFDAVIDSDLLVRDPECSWQLSAQYDVGDHLHLNLAGHLRVAQSVPLTVIRAD</sequence>
<evidence type="ECO:0000259" key="1">
    <source>
        <dbReference type="Pfam" id="PF13472"/>
    </source>
</evidence>
<name>A0AAJ6CS78_AERCA</name>
<evidence type="ECO:0000313" key="2">
    <source>
        <dbReference type="EMBL" id="WFF98330.1"/>
    </source>
</evidence>
<proteinExistence type="predicted"/>
<accession>A0AAJ6CS78</accession>
<dbReference type="AlphaFoldDB" id="A0AAJ6CS78"/>
<reference evidence="2" key="1">
    <citation type="submission" date="2023-03" db="EMBL/GenBank/DDBJ databases">
        <title>Aeromonas caviae strain AC1520.</title>
        <authorList>
            <person name="Xie T."/>
            <person name="Zhang Q."/>
            <person name="Deng J."/>
            <person name="Li X."/>
        </authorList>
    </citation>
    <scope>NUCLEOTIDE SEQUENCE</scope>
    <source>
        <strain evidence="2">AC1520</strain>
    </source>
</reference>
<dbReference type="Pfam" id="PF13472">
    <property type="entry name" value="Lipase_GDSL_2"/>
    <property type="match status" value="1"/>
</dbReference>
<protein>
    <submittedName>
        <fullName evidence="2">SGNH/GDSL hydrolase family protein</fullName>
    </submittedName>
</protein>
<dbReference type="Gene3D" id="3.40.50.1110">
    <property type="entry name" value="SGNH hydrolase"/>
    <property type="match status" value="1"/>
</dbReference>
<dbReference type="CDD" id="cd01830">
    <property type="entry name" value="XynE_like"/>
    <property type="match status" value="1"/>
</dbReference>
<keyword evidence="2" id="KW-0378">Hydrolase</keyword>
<organism evidence="2 3">
    <name type="scientific">Aeromonas caviae</name>
    <name type="common">Aeromonas punctata</name>
    <dbReference type="NCBI Taxonomy" id="648"/>
    <lineage>
        <taxon>Bacteria</taxon>
        <taxon>Pseudomonadati</taxon>
        <taxon>Pseudomonadota</taxon>
        <taxon>Gammaproteobacteria</taxon>
        <taxon>Aeromonadales</taxon>
        <taxon>Aeromonadaceae</taxon>
        <taxon>Aeromonas</taxon>
    </lineage>
</organism>
<evidence type="ECO:0000313" key="3">
    <source>
        <dbReference type="Proteomes" id="UP001218423"/>
    </source>
</evidence>
<dbReference type="InterPro" id="IPR036514">
    <property type="entry name" value="SGNH_hydro_sf"/>
</dbReference>